<feature type="transmembrane region" description="Helical" evidence="6">
    <location>
        <begin position="105"/>
        <end position="127"/>
    </location>
</feature>
<keyword evidence="2" id="KW-0813">Transport</keyword>
<evidence type="ECO:0000256" key="5">
    <source>
        <dbReference type="ARBA" id="ARBA00023136"/>
    </source>
</evidence>
<evidence type="ECO:0000256" key="6">
    <source>
        <dbReference type="SAM" id="Phobius"/>
    </source>
</evidence>
<feature type="transmembrane region" description="Helical" evidence="6">
    <location>
        <begin position="171"/>
        <end position="190"/>
    </location>
</feature>
<feature type="transmembrane region" description="Helical" evidence="6">
    <location>
        <begin position="340"/>
        <end position="357"/>
    </location>
</feature>
<dbReference type="NCBIfam" id="NF037982">
    <property type="entry name" value="Nramp_1"/>
    <property type="match status" value="1"/>
</dbReference>
<dbReference type="Proteomes" id="UP000185936">
    <property type="component" value="Unassembled WGS sequence"/>
</dbReference>
<dbReference type="GO" id="GO:0005886">
    <property type="term" value="C:plasma membrane"/>
    <property type="evidence" value="ECO:0007669"/>
    <property type="project" value="TreeGrafter"/>
</dbReference>
<feature type="transmembrane region" description="Helical" evidence="6">
    <location>
        <begin position="363"/>
        <end position="386"/>
    </location>
</feature>
<dbReference type="AlphaFoldDB" id="A0A1N7FDY7"/>
<dbReference type="GO" id="GO:0034755">
    <property type="term" value="P:iron ion transmembrane transport"/>
    <property type="evidence" value="ECO:0007669"/>
    <property type="project" value="TreeGrafter"/>
</dbReference>
<feature type="transmembrane region" description="Helical" evidence="6">
    <location>
        <begin position="210"/>
        <end position="230"/>
    </location>
</feature>
<feature type="transmembrane region" description="Helical" evidence="6">
    <location>
        <begin position="251"/>
        <end position="272"/>
    </location>
</feature>
<evidence type="ECO:0000313" key="7">
    <source>
        <dbReference type="EMBL" id="SIR98542.1"/>
    </source>
</evidence>
<reference evidence="8" key="1">
    <citation type="submission" date="2017-01" db="EMBL/GenBank/DDBJ databases">
        <authorList>
            <person name="Varghese N."/>
            <person name="Submissions S."/>
        </authorList>
    </citation>
    <scope>NUCLEOTIDE SEQUENCE [LARGE SCALE GENOMIC DNA]</scope>
    <source>
        <strain evidence="8">type strain: HArc-</strain>
    </source>
</reference>
<name>A0A1N7FDY7_9EURY</name>
<evidence type="ECO:0000313" key="8">
    <source>
        <dbReference type="Proteomes" id="UP000185936"/>
    </source>
</evidence>
<comment type="subcellular location">
    <subcellularLocation>
        <location evidence="1">Membrane</location>
        <topology evidence="1">Multi-pass membrane protein</topology>
    </subcellularLocation>
</comment>
<feature type="transmembrane region" description="Helical" evidence="6">
    <location>
        <begin position="292"/>
        <end position="319"/>
    </location>
</feature>
<dbReference type="GO" id="GO:0005384">
    <property type="term" value="F:manganese ion transmembrane transporter activity"/>
    <property type="evidence" value="ECO:0007669"/>
    <property type="project" value="TreeGrafter"/>
</dbReference>
<evidence type="ECO:0000256" key="1">
    <source>
        <dbReference type="ARBA" id="ARBA00004141"/>
    </source>
</evidence>
<dbReference type="GO" id="GO:0015086">
    <property type="term" value="F:cadmium ion transmembrane transporter activity"/>
    <property type="evidence" value="ECO:0007669"/>
    <property type="project" value="TreeGrafter"/>
</dbReference>
<sequence>MRVVCTPLNNPFASLGKGFMWTYNMGVIDRLKAIGPGALIAAAFIGPGTVTTASVIGAEYAYLLVWTIAFSILATIVLQEMSARLGLISKEGLGEAFRNEFSNPLARGITVALVVSAIGVGTAAFQTGNIVGGAAGLSTITGISENIWGPVIGLIAAGLLWTGNYKLIERVFIGLVVVMGLAFLINAAVVRPDIGALGGGLVPTVPEGSAYLIAGLIGTTVVGYNLFLHASTVQERWDGASDLAECRTDTVAMIIVGGLITTSIVVTAASVFPEGTQIADVGAMADQLEPVFGGYALTFFAIGLFAAGFTSAMSAPLAGAYATAGALGWERDLTSTRFRAIWMTILGTGIVFSGLDYNPVQVIVFAQVANGLLLPILAVFLIYAMNNDDLLGEHTNTTLQNVLGGIVTLVVVGIGLRTLYDVLIL</sequence>
<dbReference type="PANTHER" id="PTHR11706">
    <property type="entry name" value="SOLUTE CARRIER PROTEIN FAMILY 11 MEMBER"/>
    <property type="match status" value="1"/>
</dbReference>
<dbReference type="InterPro" id="IPR001046">
    <property type="entry name" value="NRAMP_fam"/>
</dbReference>
<evidence type="ECO:0000256" key="2">
    <source>
        <dbReference type="ARBA" id="ARBA00022448"/>
    </source>
</evidence>
<keyword evidence="5 6" id="KW-0472">Membrane</keyword>
<accession>A0A1N7FDY7</accession>
<dbReference type="Pfam" id="PF01566">
    <property type="entry name" value="Nramp"/>
    <property type="match status" value="1"/>
</dbReference>
<gene>
    <name evidence="7" type="ORF">SAMN05421752_106234</name>
</gene>
<keyword evidence="8" id="KW-1185">Reference proteome</keyword>
<feature type="transmembrane region" description="Helical" evidence="6">
    <location>
        <begin position="60"/>
        <end position="78"/>
    </location>
</feature>
<feature type="transmembrane region" description="Helical" evidence="6">
    <location>
        <begin position="33"/>
        <end position="54"/>
    </location>
</feature>
<organism evidence="7 8">
    <name type="scientific">Natronorubrum thiooxidans</name>
    <dbReference type="NCBI Taxonomy" id="308853"/>
    <lineage>
        <taxon>Archaea</taxon>
        <taxon>Methanobacteriati</taxon>
        <taxon>Methanobacteriota</taxon>
        <taxon>Stenosarchaea group</taxon>
        <taxon>Halobacteria</taxon>
        <taxon>Halobacteriales</taxon>
        <taxon>Natrialbaceae</taxon>
        <taxon>Natronorubrum</taxon>
    </lineage>
</organism>
<keyword evidence="3 6" id="KW-0812">Transmembrane</keyword>
<evidence type="ECO:0000256" key="4">
    <source>
        <dbReference type="ARBA" id="ARBA00022989"/>
    </source>
</evidence>
<dbReference type="EMBL" id="FTNR01000006">
    <property type="protein sequence ID" value="SIR98542.1"/>
    <property type="molecule type" value="Genomic_DNA"/>
</dbReference>
<dbReference type="STRING" id="308853.SAMN05421752_106234"/>
<dbReference type="PANTHER" id="PTHR11706:SF33">
    <property type="entry name" value="NATURAL RESISTANCE-ASSOCIATED MACROPHAGE PROTEIN 2"/>
    <property type="match status" value="1"/>
</dbReference>
<keyword evidence="4 6" id="KW-1133">Transmembrane helix</keyword>
<evidence type="ECO:0000256" key="3">
    <source>
        <dbReference type="ARBA" id="ARBA00022692"/>
    </source>
</evidence>
<feature type="transmembrane region" description="Helical" evidence="6">
    <location>
        <begin position="398"/>
        <end position="420"/>
    </location>
</feature>
<proteinExistence type="predicted"/>
<feature type="transmembrane region" description="Helical" evidence="6">
    <location>
        <begin position="147"/>
        <end position="164"/>
    </location>
</feature>
<protein>
    <submittedName>
        <fullName evidence="7">NRAMP (Natural resistance-associated macrophage protein) metal ion transporters</fullName>
    </submittedName>
</protein>